<dbReference type="SUPFAM" id="SSF55729">
    <property type="entry name" value="Acyl-CoA N-acyltransferases (Nat)"/>
    <property type="match status" value="1"/>
</dbReference>
<dbReference type="Gene3D" id="3.40.630.30">
    <property type="match status" value="1"/>
</dbReference>
<feature type="domain" description="N-acetyltransferase" evidence="1">
    <location>
        <begin position="102"/>
        <end position="183"/>
    </location>
</feature>
<evidence type="ECO:0000313" key="2">
    <source>
        <dbReference type="EMBL" id="KAK2773101.1"/>
    </source>
</evidence>
<dbReference type="InterPro" id="IPR016181">
    <property type="entry name" value="Acyl_CoA_acyltransferase"/>
</dbReference>
<evidence type="ECO:0000259" key="1">
    <source>
        <dbReference type="Pfam" id="PF00583"/>
    </source>
</evidence>
<dbReference type="EMBL" id="VYYT01000059">
    <property type="protein sequence ID" value="KAK2773101.1"/>
    <property type="molecule type" value="Genomic_DNA"/>
</dbReference>
<dbReference type="Proteomes" id="UP001281614">
    <property type="component" value="Unassembled WGS sequence"/>
</dbReference>
<sequence length="235" mass="27067">MSKSKVQLVPFDPDSPDHATRMVDQRTECGWHFDKVPDWQEDQRSGKKCIYWIVSFMFAPRPSSVVLDRNTYRVRQEKTPLKDTATSLRATPRTPTGITFHPVGHISLDVDNPAAKRLQLPIPSENLYWIKSLYVSYALQSAGIGRAAMDEVEGMATSEPLCAKVLMLDTVAKEDQHREELFQHLDGRPPAMSTELWYARRGYKVIWKELNFYPDFDKDGIPLGRHTVFMRRDLL</sequence>
<dbReference type="GO" id="GO:0016747">
    <property type="term" value="F:acyltransferase activity, transferring groups other than amino-acyl groups"/>
    <property type="evidence" value="ECO:0007669"/>
    <property type="project" value="InterPro"/>
</dbReference>
<protein>
    <recommendedName>
        <fullName evidence="1">N-acetyltransferase domain-containing protein</fullName>
    </recommendedName>
</protein>
<gene>
    <name evidence="2" type="ORF">CKAH01_13645</name>
</gene>
<dbReference type="AlphaFoldDB" id="A0AAD9YRY4"/>
<dbReference type="CDD" id="cd04301">
    <property type="entry name" value="NAT_SF"/>
    <property type="match status" value="1"/>
</dbReference>
<reference evidence="2" key="1">
    <citation type="submission" date="2023-02" db="EMBL/GenBank/DDBJ databases">
        <title>Colletotrichum kahawae CIFC_Que2 genome sequencing and assembly.</title>
        <authorList>
            <person name="Baroncelli R."/>
        </authorList>
    </citation>
    <scope>NUCLEOTIDE SEQUENCE</scope>
    <source>
        <strain evidence="2">CIFC_Que2</strain>
    </source>
</reference>
<keyword evidence="3" id="KW-1185">Reference proteome</keyword>
<proteinExistence type="predicted"/>
<comment type="caution">
    <text evidence="2">The sequence shown here is derived from an EMBL/GenBank/DDBJ whole genome shotgun (WGS) entry which is preliminary data.</text>
</comment>
<dbReference type="InterPro" id="IPR000182">
    <property type="entry name" value="GNAT_dom"/>
</dbReference>
<evidence type="ECO:0000313" key="3">
    <source>
        <dbReference type="Proteomes" id="UP001281614"/>
    </source>
</evidence>
<accession>A0AAD9YRY4</accession>
<dbReference type="Pfam" id="PF00583">
    <property type="entry name" value="Acetyltransf_1"/>
    <property type="match status" value="1"/>
</dbReference>
<organism evidence="2 3">
    <name type="scientific">Colletotrichum kahawae</name>
    <name type="common">Coffee berry disease fungus</name>
    <dbReference type="NCBI Taxonomy" id="34407"/>
    <lineage>
        <taxon>Eukaryota</taxon>
        <taxon>Fungi</taxon>
        <taxon>Dikarya</taxon>
        <taxon>Ascomycota</taxon>
        <taxon>Pezizomycotina</taxon>
        <taxon>Sordariomycetes</taxon>
        <taxon>Hypocreomycetidae</taxon>
        <taxon>Glomerellales</taxon>
        <taxon>Glomerellaceae</taxon>
        <taxon>Colletotrichum</taxon>
        <taxon>Colletotrichum gloeosporioides species complex</taxon>
    </lineage>
</organism>
<name>A0AAD9YRY4_COLKA</name>